<accession>A0A8X6VC73</accession>
<gene>
    <name evidence="1" type="ORF">TNCV_1585891</name>
</gene>
<sequence length="95" mass="11061">MVASSLLNWRTLWFDGIVNDSKDVVGHMSPYPRWLFYLAWTVFPLIKTNQLLAGNGYVQLFGDHLHPLVNFMQPNNDGIFQDDNVPRHRAKIIYD</sequence>
<proteinExistence type="predicted"/>
<dbReference type="EMBL" id="BMAU01021271">
    <property type="protein sequence ID" value="GFY07234.1"/>
    <property type="molecule type" value="Genomic_DNA"/>
</dbReference>
<dbReference type="AlphaFoldDB" id="A0A8X6VC73"/>
<reference evidence="1" key="1">
    <citation type="submission" date="2020-08" db="EMBL/GenBank/DDBJ databases">
        <title>Multicomponent nature underlies the extraordinary mechanical properties of spider dragline silk.</title>
        <authorList>
            <person name="Kono N."/>
            <person name="Nakamura H."/>
            <person name="Mori M."/>
            <person name="Yoshida Y."/>
            <person name="Ohtoshi R."/>
            <person name="Malay A.D."/>
            <person name="Moran D.A.P."/>
            <person name="Tomita M."/>
            <person name="Numata K."/>
            <person name="Arakawa K."/>
        </authorList>
    </citation>
    <scope>NUCLEOTIDE SEQUENCE</scope>
</reference>
<dbReference type="Proteomes" id="UP000887159">
    <property type="component" value="Unassembled WGS sequence"/>
</dbReference>
<protein>
    <submittedName>
        <fullName evidence="1">Uncharacterized protein</fullName>
    </submittedName>
</protein>
<organism evidence="1 2">
    <name type="scientific">Trichonephila clavipes</name>
    <name type="common">Golden silk orbweaver</name>
    <name type="synonym">Nephila clavipes</name>
    <dbReference type="NCBI Taxonomy" id="2585209"/>
    <lineage>
        <taxon>Eukaryota</taxon>
        <taxon>Metazoa</taxon>
        <taxon>Ecdysozoa</taxon>
        <taxon>Arthropoda</taxon>
        <taxon>Chelicerata</taxon>
        <taxon>Arachnida</taxon>
        <taxon>Araneae</taxon>
        <taxon>Araneomorphae</taxon>
        <taxon>Entelegynae</taxon>
        <taxon>Araneoidea</taxon>
        <taxon>Nephilidae</taxon>
        <taxon>Trichonephila</taxon>
    </lineage>
</organism>
<evidence type="ECO:0000313" key="1">
    <source>
        <dbReference type="EMBL" id="GFY07234.1"/>
    </source>
</evidence>
<name>A0A8X6VC73_TRICX</name>
<comment type="caution">
    <text evidence="1">The sequence shown here is derived from an EMBL/GenBank/DDBJ whole genome shotgun (WGS) entry which is preliminary data.</text>
</comment>
<evidence type="ECO:0000313" key="2">
    <source>
        <dbReference type="Proteomes" id="UP000887159"/>
    </source>
</evidence>
<keyword evidence="2" id="KW-1185">Reference proteome</keyword>